<dbReference type="OrthoDB" id="5719994at2"/>
<accession>A0A0J8H227</accession>
<keyword evidence="1" id="KW-0238">DNA-binding</keyword>
<dbReference type="Proteomes" id="UP000037600">
    <property type="component" value="Unassembled WGS sequence"/>
</dbReference>
<comment type="caution">
    <text evidence="3">The sequence shown here is derived from an EMBL/GenBank/DDBJ whole genome shotgun (WGS) entry which is preliminary data.</text>
</comment>
<evidence type="ECO:0000259" key="2">
    <source>
        <dbReference type="SMART" id="SM00470"/>
    </source>
</evidence>
<sequence>MPKARAKRAGMFDPELLEDPSVTSFSIPSPTENNLTIELELTTIANSEILDSTSVFKGNERNQELLNQDTLSLLIDKIKDVGFQHTAALGRKVGDKVEVIFGSRRRLATHYAGVDYKIFVANEISDADALALTKSENSHETISLIEKGYNWSKYYYEDKLSFRDISEKILGGTVTHTTVGKAIRAAKIPKSIVLLYPSPNCIGGQTSSKILNLLSKLSDEVQSREDFLTNFIEAHQDLLESEKQAYKENASYTCTHLTNALLNYFENESDDIKLNNKEKWNDHCTVKYNFDGTLKQINFSKLSKAQSEFIKNTLSNL</sequence>
<reference evidence="3 4" key="1">
    <citation type="submission" date="2015-04" db="EMBL/GenBank/DDBJ databases">
        <title>Draft Genome Sequence of the Novel Agar-Digesting Marine Bacterium Q1.</title>
        <authorList>
            <person name="Li Y."/>
            <person name="Li D."/>
            <person name="Chen G."/>
            <person name="Du Z."/>
        </authorList>
    </citation>
    <scope>NUCLEOTIDE SEQUENCE [LARGE SCALE GENOMIC DNA]</scope>
    <source>
        <strain evidence="3 4">Q1</strain>
    </source>
</reference>
<dbReference type="InterPro" id="IPR003115">
    <property type="entry name" value="ParB_N"/>
</dbReference>
<evidence type="ECO:0000313" key="3">
    <source>
        <dbReference type="EMBL" id="KMT67088.1"/>
    </source>
</evidence>
<dbReference type="InterPro" id="IPR036086">
    <property type="entry name" value="ParB/Sulfiredoxin_sf"/>
</dbReference>
<evidence type="ECO:0000256" key="1">
    <source>
        <dbReference type="ARBA" id="ARBA00023125"/>
    </source>
</evidence>
<name>A0A0J8H227_9ALTE</name>
<evidence type="ECO:0000313" key="4">
    <source>
        <dbReference type="Proteomes" id="UP000037600"/>
    </source>
</evidence>
<keyword evidence="4" id="KW-1185">Reference proteome</keyword>
<gene>
    <name evidence="3" type="ORF">XM47_00415</name>
</gene>
<dbReference type="SMART" id="SM00470">
    <property type="entry name" value="ParB"/>
    <property type="match status" value="1"/>
</dbReference>
<dbReference type="STRING" id="1513271.XM47_00415"/>
<dbReference type="PANTHER" id="PTHR38973:SF2">
    <property type="entry name" value="PARB_REPB_SPO0J FAMILY PLASMID PARTITION PROTEIN"/>
    <property type="match status" value="1"/>
</dbReference>
<dbReference type="GO" id="GO:0003677">
    <property type="term" value="F:DNA binding"/>
    <property type="evidence" value="ECO:0007669"/>
    <property type="project" value="UniProtKB-KW"/>
</dbReference>
<proteinExistence type="predicted"/>
<dbReference type="PANTHER" id="PTHR38973">
    <property type="entry name" value="PLASMID PARTITIONING CONTROL PROTEIN-RELATED"/>
    <property type="match status" value="1"/>
</dbReference>
<feature type="domain" description="ParB-like N-terminal" evidence="2">
    <location>
        <begin position="49"/>
        <end position="138"/>
    </location>
</feature>
<dbReference type="EMBL" id="LAZL01000001">
    <property type="protein sequence ID" value="KMT67088.1"/>
    <property type="molecule type" value="Genomic_DNA"/>
</dbReference>
<dbReference type="AlphaFoldDB" id="A0A0J8H227"/>
<protein>
    <recommendedName>
        <fullName evidence="2">ParB-like N-terminal domain-containing protein</fullName>
    </recommendedName>
</protein>
<organism evidence="3 4">
    <name type="scientific">Catenovulum maritimum</name>
    <dbReference type="NCBI Taxonomy" id="1513271"/>
    <lineage>
        <taxon>Bacteria</taxon>
        <taxon>Pseudomonadati</taxon>
        <taxon>Pseudomonadota</taxon>
        <taxon>Gammaproteobacteria</taxon>
        <taxon>Alteromonadales</taxon>
        <taxon>Alteromonadaceae</taxon>
        <taxon>Catenovulum</taxon>
    </lineage>
</organism>
<dbReference type="Gene3D" id="1.10.10.2830">
    <property type="match status" value="1"/>
</dbReference>
<dbReference type="CDD" id="cd16394">
    <property type="entry name" value="sopB_N"/>
    <property type="match status" value="1"/>
</dbReference>
<dbReference type="RefSeq" id="WP_048688072.1">
    <property type="nucleotide sequence ID" value="NZ_KQ130482.1"/>
</dbReference>
<dbReference type="SUPFAM" id="SSF110849">
    <property type="entry name" value="ParB/Sulfiredoxin"/>
    <property type="match status" value="1"/>
</dbReference>